<evidence type="ECO:0000256" key="1">
    <source>
        <dbReference type="ARBA" id="ARBA00000885"/>
    </source>
</evidence>
<dbReference type="InterPro" id="IPR035983">
    <property type="entry name" value="Hect_E3_ubiquitin_ligase"/>
</dbReference>
<feature type="compositionally biased region" description="Acidic residues" evidence="8">
    <location>
        <begin position="2005"/>
        <end position="2047"/>
    </location>
</feature>
<dbReference type="InterPro" id="IPR000569">
    <property type="entry name" value="HECT_dom"/>
</dbReference>
<proteinExistence type="inferred from homology"/>
<dbReference type="SUPFAM" id="SSF56204">
    <property type="entry name" value="Hect, E3 ligase catalytic domain"/>
    <property type="match status" value="1"/>
</dbReference>
<dbReference type="EMBL" id="JBEVYD010000009">
    <property type="protein sequence ID" value="KAL3230758.1"/>
    <property type="molecule type" value="Genomic_DNA"/>
</dbReference>
<dbReference type="Pfam" id="PF00632">
    <property type="entry name" value="HECT"/>
    <property type="match status" value="1"/>
</dbReference>
<protein>
    <recommendedName>
        <fullName evidence="3">HECT-type E3 ubiquitin transferase</fullName>
        <ecNumber evidence="3">2.3.2.26</ecNumber>
    </recommendedName>
</protein>
<evidence type="ECO:0000256" key="5">
    <source>
        <dbReference type="ARBA" id="ARBA00022786"/>
    </source>
</evidence>
<dbReference type="Gene3D" id="3.30.2410.10">
    <property type="entry name" value="Hect, E3 ligase catalytic domain"/>
    <property type="match status" value="1"/>
</dbReference>
<dbReference type="Pfam" id="PF06012">
    <property type="entry name" value="DUF908"/>
    <property type="match status" value="1"/>
</dbReference>
<evidence type="ECO:0000259" key="9">
    <source>
        <dbReference type="PROSITE" id="PS50237"/>
    </source>
</evidence>
<feature type="domain" description="HECT" evidence="9">
    <location>
        <begin position="2973"/>
        <end position="3309"/>
    </location>
</feature>
<dbReference type="EC" id="2.3.2.26" evidence="3"/>
<evidence type="ECO:0000256" key="7">
    <source>
        <dbReference type="PROSITE-ProRule" id="PRU00104"/>
    </source>
</evidence>
<feature type="region of interest" description="Disordered" evidence="8">
    <location>
        <begin position="1958"/>
        <end position="1981"/>
    </location>
</feature>
<dbReference type="Pfam" id="PF14377">
    <property type="entry name" value="UBM"/>
    <property type="match status" value="2"/>
</dbReference>
<feature type="compositionally biased region" description="Acidic residues" evidence="8">
    <location>
        <begin position="1890"/>
        <end position="1906"/>
    </location>
</feature>
<dbReference type="InterPro" id="IPR010309">
    <property type="entry name" value="E3_Ub_ligase_DUF908"/>
</dbReference>
<dbReference type="Proteomes" id="UP001623330">
    <property type="component" value="Unassembled WGS sequence"/>
</dbReference>
<feature type="region of interest" description="Disordered" evidence="8">
    <location>
        <begin position="1994"/>
        <end position="2075"/>
    </location>
</feature>
<feature type="region of interest" description="Disordered" evidence="8">
    <location>
        <begin position="1889"/>
        <end position="1910"/>
    </location>
</feature>
<evidence type="ECO:0000256" key="4">
    <source>
        <dbReference type="ARBA" id="ARBA00022679"/>
    </source>
</evidence>
<evidence type="ECO:0000256" key="6">
    <source>
        <dbReference type="ARBA" id="ARBA00034494"/>
    </source>
</evidence>
<dbReference type="Gene3D" id="1.25.10.10">
    <property type="entry name" value="Leucine-rich Repeat Variant"/>
    <property type="match status" value="1"/>
</dbReference>
<evidence type="ECO:0000313" key="10">
    <source>
        <dbReference type="EMBL" id="KAL3230758.1"/>
    </source>
</evidence>
<dbReference type="SMART" id="SM00119">
    <property type="entry name" value="HECTc"/>
    <property type="match status" value="1"/>
</dbReference>
<comment type="caution">
    <text evidence="10">The sequence shown here is derived from an EMBL/GenBank/DDBJ whole genome shotgun (WGS) entry which is preliminary data.</text>
</comment>
<comment type="pathway">
    <text evidence="2">Protein modification; protein ubiquitination.</text>
</comment>
<dbReference type="InterPro" id="IPR016024">
    <property type="entry name" value="ARM-type_fold"/>
</dbReference>
<feature type="region of interest" description="Disordered" evidence="8">
    <location>
        <begin position="2405"/>
        <end position="2427"/>
    </location>
</feature>
<dbReference type="InterPro" id="IPR011989">
    <property type="entry name" value="ARM-like"/>
</dbReference>
<dbReference type="Pfam" id="PF06025">
    <property type="entry name" value="DUF913"/>
    <property type="match status" value="1"/>
</dbReference>
<feature type="compositionally biased region" description="Acidic residues" evidence="8">
    <location>
        <begin position="1958"/>
        <end position="1968"/>
    </location>
</feature>
<dbReference type="Gene3D" id="3.30.2160.10">
    <property type="entry name" value="Hect, E3 ligase catalytic domain"/>
    <property type="match status" value="1"/>
</dbReference>
<feature type="region of interest" description="Disordered" evidence="8">
    <location>
        <begin position="1922"/>
        <end position="1944"/>
    </location>
</feature>
<feature type="active site" description="Glycyl thioester intermediate" evidence="7">
    <location>
        <position position="3276"/>
    </location>
</feature>
<dbReference type="CDD" id="cd00078">
    <property type="entry name" value="HECTc"/>
    <property type="match status" value="1"/>
</dbReference>
<reference evidence="10 11" key="1">
    <citation type="submission" date="2024-05" db="EMBL/GenBank/DDBJ databases">
        <title>Long read based assembly of the Candida bracarensis genome reveals expanded adhesin content.</title>
        <authorList>
            <person name="Marcet-Houben M."/>
            <person name="Ksiezopolska E."/>
            <person name="Gabaldon T."/>
        </authorList>
    </citation>
    <scope>NUCLEOTIDE SEQUENCE [LARGE SCALE GENOMIC DNA]</scope>
    <source>
        <strain evidence="10 11">CBM6</strain>
    </source>
</reference>
<dbReference type="InterPro" id="IPR010314">
    <property type="entry name" value="E3_Ub_ligase_DUF913"/>
</dbReference>
<dbReference type="SUPFAM" id="SSF48371">
    <property type="entry name" value="ARM repeat"/>
    <property type="match status" value="1"/>
</dbReference>
<gene>
    <name evidence="10" type="ORF">RNJ44_01207</name>
</gene>
<keyword evidence="11" id="KW-1185">Reference proteome</keyword>
<sequence length="3309" mass="379830">MVKLTRFEKLQKEKNAESFKPLLDDLSQCTEDEFVDKLDKYDLNGTPRNDLFVWIPILNRIDDILSRLVDKYNYKSDDFKKNAVPLKLMDDQDVDICVRLSDFSTRLLCNTENRYIYSSMDVMSNLLNCPNYEVKLGALKVLGTMGERYVIARERIDASKNVLGTPHLKSKALKLALAIPSSAMDENGEHFALPDLYFEKKKYPAKWSKLRYSYYSNNKSSGHNNTAQPTKSITTGTINNTNNNENTQHQHTTSMNKFSMNAEELSRSTLQQIFDKGMKVIAPEDWFEFSLKATVAKAFSDDSEDCLKLRDNIIRTKMNAIALINTVYVPPQVSSKFFEVDPYAFNSLTDFISLSETKISSQLRLDALFALECISLKHVWCSDIMRNLGGNMSHGLLFQILRYLSKILREKSPEVDEIYNIRFFYLISNLADVKVLHESLLAAGLVPNLLDIVSIKNLEYRRTLASATHLLEVFINDSDSTAEFINNGGFTTLINSIDDEVNFALEHPDYGEPPKYFKVYYKISFRQLSYIRSNLKLVIRLLKTDSGDRIRNLIDSPILGSLKKILENRELFGYTLVTHTLDIIQRVINSEPTIYPILFEAGLISYIIDNFEQFLGPYSDLLILLPDVLSAICLNNEGLQKVREKKLIRILFRAVTDLENASVLSWKEESVDFGTSMDELARHYPELQRDICDAFCDVIKELPSLISFDQPFIYESDNNEDLIYHSKSDKVLRNEENGKELAFWDIQKYSPIIDCFSNVFYGMTLENSALQDLPEKLDFKTLFKAIILDRIPFDFTTSQTMLNYTDVLQLFDEHFKNYAFPSVLEILKEQLIEISDFLEVEEQNHSILLTVGKGKDNKFVDNIMAKLSKLLATQYIVTNVYLNITTLTPYKFKDILKFFENDNLILIDKLRLLFQRCALEESFIRKCLPDEVAKQTMPDSYVGNTPPIQIHVSKPKKEELKDDGTAAKFKNTFEIRSILNKLQSTTAILFRCFLRVKATDPNPIERQLELSIYDRVVENILQLVKAVPLEDNLKYALVVLNFNTFVFTFPKTSITANEVLQTVPSYLFYQKGGYDIYEDLIVEFFGKMSEFSDITSIEEIDYVKDTKEVLILSCVINALTFFNKPTNIDTMELVPSIKYYYEGFEEDVNLTKALMGPVKVSGATMIKRIDNKFNLFNPISRTVPYAVFKQILTLLKNLFSPGQEAVNSLYSLDREYIPTSANIEKFLVKQKVGKNDIDRLLYQDTKKSTKTIFEELKRLCSKVSFYDGIPRFETRNTTESLTEIKGDLFYKELPNKVFNILPYYPKLVNAFARTLIQILSDWKMSGEIFAATVLEKVVNTSLEDDATLSSLIHLFGIFLNEKSIYQKSEESVKKFLNYLSQNLKPQYVNAPWFSKALYAYEIILAKSEIPEIESLNDEVKTRYKLWTPMTVFRIPEDIKKNIFDVLIRVNEISSFYSALATSRILIFYARDEDYASEITHSGILSRLLKVVGMFQKSEKINFLESSFLLLIRRCFETSSIISYLIRNEIQKSFTTRPIGNYKERERELSGLLEEKPHVVMRNPSIFVDILCENARFSEFDKSGHIRNYIMKRNFAKSSDNEDMIQGEMMNQIVPSKRTNIIHLLLSQLMAASEKDWLSEPAGGPPLNPSNGKSTKVDPARNPVCAYMICLLKMLLELICSYKQCKFEFLTYNRRNVYAEKPKPRVTALNFFLYKLIDKSSGTEKNAYAARRKEVISTLARSVIVGFVADTQGQLSPKPDLNKQDPDMMFIRKFTIESVIKVIKTSITTPKILESNIHHLESWFKIISSLVYVQAPYLRSILDTNKIEADQYQICKLMIELGVPTAITDTMASLDLNYPFSRTLFNEAVDALNAINFTRNNFSDLFKIESHEEEEDEEEDSEKEDTQDMFRNSALGMYDVEDIEEDDDDDDDEGSLIGEDDGIAFVDSEEGGFEVVFSDESENEHDEEDGNTHSDFESTSGNENGIEIHVDEVMDSQDGYSGSEGSDSDSSDDSEGFSDSVVIDENEYEYDSDIDLELEDYEVEESDWESGLSDFSSSEDGNDEDENELEDSGDRRNWHITHGIDLLDDNISESERGVFQGIEHVFQTESQPLFRVQNDSIGRHHDRSFRRNHGLTFGSPALTLFNSSRRSQNNLINPLGPSGLEQVENDITDQLSTIGSGTRPRTERATFDEVLFSGELFDERPLDGIILKSSVARWKDIYDMFYDSKGYANCIVTKILNRIYNSSLKLFQEKEKKIDDELWAGIKKAKEQRQRRNSQRSRHSSMSIVENNHNTIARPVVELNTETGTANDEQTHREPIFVNIDGRDVDISGTDIDPEFLNALPEEMRAEVFAEHVRERRAEAMQNNIHIREIDSDFLEIIPDEIRNEILEEEEGEARFSRIVQGLRGNSDTDMDVDPEDHEDEDDEDREIINDDIEPIANESDIDESDVEIVDTSTTRSHLLSTEINNNSTNTTVPNEVAETEGDDKKKNGRIYFLPLVDRAGIAALMKAIFISQPYIQREVYHELFYRLCSSKQNRGDIINVLLFILSEAINDQASLEKVYNSISARAVGKPTSSTGNKQLPPDCTPLTVANQTIEILQNLIDADGRLKYFFITEHDNLFVNKISTKLKKDVKSLKFPIQYLFMLLDKKIITDETVLMDLLTRILQVCSKPIATLYKKKEDKAITKKKIQFPTFDSEELKKIVSIINLDSCNTRVFQQTINIMQNLSAIGDNFNIFISELIEMAKGIVPDLSKELDELRKEGTLVGSGAEINSELVQKFTIPSSNQAKLLKVLTVVDYLHSHRQEKDIFDSKKLTENYSTMHLGPVWVELSRCLLEFEKRKHLSTSATILLPLIESLMVVCRYSKSNKMPVLKYEEEKNMDFQNMETDELFFHFTDLHKRLLNQMVRSNPKLMSGPFSSLVKNPKILDFDNKRYYFTAKIKAEVQEAPKLSITVRREQVFLDSYRALFFKADQEIRNCKLDITFKGESGVDAGGVTREWYQVLSRQMFNPDYALFLPVASDKTTFRPNRTSGINPEHLSFFKFIGMVIGKAIRDQCFLDCHFSREVYKNILGKPVSLKDMESLDLDYYKSLVWILENDITDIIEETFSVETDDYGEHKIIDLIENGRNIPVTEENKHDYVKKIVEYKLHTSVKEQMDNFLKGFYALIPQDIISIFDEQELELLVSGLPDIDVDDWKNNTTYVNYTANCKQVNYFWRAVRSFDAEEKAKLLQFITGTSKVPLNGFKELSGVNGVSKFSIHRDYGSVERLPSSHTCFNQLNLPAYASYETLRGSILLAINEGHEGFGLA</sequence>
<organism evidence="10 11">
    <name type="scientific">Nakaseomyces bracarensis</name>
    <dbReference type="NCBI Taxonomy" id="273131"/>
    <lineage>
        <taxon>Eukaryota</taxon>
        <taxon>Fungi</taxon>
        <taxon>Dikarya</taxon>
        <taxon>Ascomycota</taxon>
        <taxon>Saccharomycotina</taxon>
        <taxon>Saccharomycetes</taxon>
        <taxon>Saccharomycetales</taxon>
        <taxon>Saccharomycetaceae</taxon>
        <taxon>Nakaseomyces</taxon>
    </lineage>
</organism>
<feature type="compositionally biased region" description="Acidic residues" evidence="8">
    <location>
        <begin position="2412"/>
        <end position="2427"/>
    </location>
</feature>
<dbReference type="PANTHER" id="PTHR11254">
    <property type="entry name" value="HECT DOMAIN UBIQUITIN-PROTEIN LIGASE"/>
    <property type="match status" value="1"/>
</dbReference>
<keyword evidence="4" id="KW-0808">Transferase</keyword>
<evidence type="ECO:0000313" key="11">
    <source>
        <dbReference type="Proteomes" id="UP001623330"/>
    </source>
</evidence>
<comment type="catalytic activity">
    <reaction evidence="1">
        <text>S-ubiquitinyl-[E2 ubiquitin-conjugating enzyme]-L-cysteine + [acceptor protein]-L-lysine = [E2 ubiquitin-conjugating enzyme]-L-cysteine + N(6)-ubiquitinyl-[acceptor protein]-L-lysine.</text>
        <dbReference type="EC" id="2.3.2.26"/>
    </reaction>
</comment>
<dbReference type="PANTHER" id="PTHR11254:SF67">
    <property type="entry name" value="E3 UBIQUITIN-PROTEIN LIGASE HUWE1"/>
    <property type="match status" value="1"/>
</dbReference>
<evidence type="ECO:0000256" key="8">
    <source>
        <dbReference type="SAM" id="MobiDB-lite"/>
    </source>
</evidence>
<evidence type="ECO:0000256" key="3">
    <source>
        <dbReference type="ARBA" id="ARBA00012485"/>
    </source>
</evidence>
<keyword evidence="5 7" id="KW-0833">Ubl conjugation pathway</keyword>
<dbReference type="InterPro" id="IPR025527">
    <property type="entry name" value="HUWE1/Rev1_UBM"/>
</dbReference>
<dbReference type="Gene3D" id="3.90.1750.10">
    <property type="entry name" value="Hect, E3 ligase catalytic domains"/>
    <property type="match status" value="1"/>
</dbReference>
<dbReference type="InterPro" id="IPR050409">
    <property type="entry name" value="E3_ubiq-protein_ligase"/>
</dbReference>
<name>A0ABR4NR94_9SACH</name>
<accession>A0ABR4NR94</accession>
<evidence type="ECO:0000256" key="2">
    <source>
        <dbReference type="ARBA" id="ARBA00004906"/>
    </source>
</evidence>
<feature type="compositionally biased region" description="Acidic residues" evidence="8">
    <location>
        <begin position="2059"/>
        <end position="2070"/>
    </location>
</feature>
<comment type="similarity">
    <text evidence="6">Belongs to the UPL family. TOM1/PTR1 subfamily.</text>
</comment>
<feature type="compositionally biased region" description="Low complexity" evidence="8">
    <location>
        <begin position="1995"/>
        <end position="2004"/>
    </location>
</feature>
<dbReference type="PROSITE" id="PS50237">
    <property type="entry name" value="HECT"/>
    <property type="match status" value="1"/>
</dbReference>